<dbReference type="AlphaFoldDB" id="A0AAE3MA52"/>
<dbReference type="Proteomes" id="UP001209229">
    <property type="component" value="Unassembled WGS sequence"/>
</dbReference>
<evidence type="ECO:0000313" key="2">
    <source>
        <dbReference type="Proteomes" id="UP001209229"/>
    </source>
</evidence>
<accession>A0AAE3MA52</accession>
<feature type="non-terminal residue" evidence="1">
    <location>
        <position position="150"/>
    </location>
</feature>
<feature type="non-terminal residue" evidence="1">
    <location>
        <position position="1"/>
    </location>
</feature>
<proteinExistence type="predicted"/>
<dbReference type="EMBL" id="JAPDPJ010000316">
    <property type="protein sequence ID" value="MCW3789861.1"/>
    <property type="molecule type" value="Genomic_DNA"/>
</dbReference>
<keyword evidence="2" id="KW-1185">Reference proteome</keyword>
<comment type="caution">
    <text evidence="1">The sequence shown here is derived from an EMBL/GenBank/DDBJ whole genome shotgun (WGS) entry which is preliminary data.</text>
</comment>
<gene>
    <name evidence="1" type="ORF">OM075_25650</name>
</gene>
<organism evidence="1 2">
    <name type="scientific">Plebeiibacterium sediminum</name>
    <dbReference type="NCBI Taxonomy" id="2992112"/>
    <lineage>
        <taxon>Bacteria</taxon>
        <taxon>Pseudomonadati</taxon>
        <taxon>Bacteroidota</taxon>
        <taxon>Bacteroidia</taxon>
        <taxon>Marinilabiliales</taxon>
        <taxon>Marinilabiliaceae</taxon>
        <taxon>Plebeiibacterium</taxon>
    </lineage>
</organism>
<name>A0AAE3MA52_9BACT</name>
<protein>
    <submittedName>
        <fullName evidence="1">Uncharacterized protein</fullName>
    </submittedName>
</protein>
<sequence length="150" mass="16887">MFFYHQLTTAQNKINIELRYDQIFVSNINAQYSPYPSNNDSGNSLRVLAGYHINNYLNINAGLGLDNYNDDFYGTNTIPIVANIKYSIGGQLLGVFLMLEGGPQIKLSDSFDKGYMFLGAIGYKIKLSRLLRLNFMGGYNFQKSTEGLNI</sequence>
<reference evidence="1" key="1">
    <citation type="submission" date="2022-10" db="EMBL/GenBank/DDBJ databases">
        <authorList>
            <person name="Yu W.X."/>
        </authorList>
    </citation>
    <scope>NUCLEOTIDE SEQUENCE</scope>
    <source>
        <strain evidence="1">AAT</strain>
    </source>
</reference>
<evidence type="ECO:0000313" key="1">
    <source>
        <dbReference type="EMBL" id="MCW3789861.1"/>
    </source>
</evidence>